<dbReference type="EnsemblMetazoa" id="tetur15g01350.1">
    <property type="protein sequence ID" value="tetur15g01350.1"/>
    <property type="gene ID" value="tetur15g01350"/>
</dbReference>
<evidence type="ECO:0000256" key="1">
    <source>
        <dbReference type="SAM" id="Phobius"/>
    </source>
</evidence>
<name>T1KME6_TETUR</name>
<reference evidence="2" key="2">
    <citation type="submission" date="2015-06" db="UniProtKB">
        <authorList>
            <consortium name="EnsemblMetazoa"/>
        </authorList>
    </citation>
    <scope>IDENTIFICATION</scope>
</reference>
<accession>T1KME6</accession>
<proteinExistence type="predicted"/>
<evidence type="ECO:0000313" key="3">
    <source>
        <dbReference type="Proteomes" id="UP000015104"/>
    </source>
</evidence>
<keyword evidence="1" id="KW-0472">Membrane</keyword>
<dbReference type="Proteomes" id="UP000015104">
    <property type="component" value="Unassembled WGS sequence"/>
</dbReference>
<keyword evidence="1" id="KW-0812">Transmembrane</keyword>
<protein>
    <submittedName>
        <fullName evidence="2">Uncharacterized protein</fullName>
    </submittedName>
</protein>
<feature type="transmembrane region" description="Helical" evidence="1">
    <location>
        <begin position="246"/>
        <end position="270"/>
    </location>
</feature>
<sequence>MQRTNLTVGAFSVPFAEGFIEEDDQVVPNLKSLKRFAAILSDYGPFNLKFILPEEGQLGVLTETGYHDGVLGLMQAGKADMCLLPLSLDTQKAPVTKDYADNYERAVAEGFEEPFPLGPIPVFKRREQMLTFVSGVGKKLGPLAADSSDLLKPNQEHYFSAKPFHRSLQAMIFSYNASESHRKRMNTLSRRALQSGIVTKMKEDTYVDFILSFYPATLYDFHKSEVPRKVIDLSWKSLNYSGFYQILHLFLFMLILPIVVLLIELTIAFLSRSNRVRRQNTSRQSVL</sequence>
<evidence type="ECO:0000313" key="2">
    <source>
        <dbReference type="EnsemblMetazoa" id="tetur15g01350.1"/>
    </source>
</evidence>
<dbReference type="EMBL" id="CAEY01000243">
    <property type="status" value="NOT_ANNOTATED_CDS"/>
    <property type="molecule type" value="Genomic_DNA"/>
</dbReference>
<dbReference type="HOGENOM" id="CLU_036435_0_0_1"/>
<dbReference type="AlphaFoldDB" id="T1KME6"/>
<keyword evidence="1" id="KW-1133">Transmembrane helix</keyword>
<reference evidence="3" key="1">
    <citation type="submission" date="2011-08" db="EMBL/GenBank/DDBJ databases">
        <authorList>
            <person name="Rombauts S."/>
        </authorList>
    </citation>
    <scope>NUCLEOTIDE SEQUENCE</scope>
    <source>
        <strain evidence="3">London</strain>
    </source>
</reference>
<keyword evidence="3" id="KW-1185">Reference proteome</keyword>
<organism evidence="2 3">
    <name type="scientific">Tetranychus urticae</name>
    <name type="common">Two-spotted spider mite</name>
    <dbReference type="NCBI Taxonomy" id="32264"/>
    <lineage>
        <taxon>Eukaryota</taxon>
        <taxon>Metazoa</taxon>
        <taxon>Ecdysozoa</taxon>
        <taxon>Arthropoda</taxon>
        <taxon>Chelicerata</taxon>
        <taxon>Arachnida</taxon>
        <taxon>Acari</taxon>
        <taxon>Acariformes</taxon>
        <taxon>Trombidiformes</taxon>
        <taxon>Prostigmata</taxon>
        <taxon>Eleutherengona</taxon>
        <taxon>Raphignathae</taxon>
        <taxon>Tetranychoidea</taxon>
        <taxon>Tetranychidae</taxon>
        <taxon>Tetranychus</taxon>
    </lineage>
</organism>